<name>A0ABY7EAS1_MYAAR</name>
<evidence type="ECO:0000313" key="3">
    <source>
        <dbReference type="Proteomes" id="UP001164746"/>
    </source>
</evidence>
<gene>
    <name evidence="2" type="ORF">MAR_021115</name>
</gene>
<organism evidence="2 3">
    <name type="scientific">Mya arenaria</name>
    <name type="common">Soft-shell clam</name>
    <dbReference type="NCBI Taxonomy" id="6604"/>
    <lineage>
        <taxon>Eukaryota</taxon>
        <taxon>Metazoa</taxon>
        <taxon>Spiralia</taxon>
        <taxon>Lophotrochozoa</taxon>
        <taxon>Mollusca</taxon>
        <taxon>Bivalvia</taxon>
        <taxon>Autobranchia</taxon>
        <taxon>Heteroconchia</taxon>
        <taxon>Euheterodonta</taxon>
        <taxon>Imparidentia</taxon>
        <taxon>Neoheterodontei</taxon>
        <taxon>Myida</taxon>
        <taxon>Myoidea</taxon>
        <taxon>Myidae</taxon>
        <taxon>Mya</taxon>
    </lineage>
</organism>
<keyword evidence="3" id="KW-1185">Reference proteome</keyword>
<evidence type="ECO:0000313" key="2">
    <source>
        <dbReference type="EMBL" id="WAR05746.1"/>
    </source>
</evidence>
<evidence type="ECO:0000256" key="1">
    <source>
        <dbReference type="SAM" id="MobiDB-lite"/>
    </source>
</evidence>
<sequence>MDTRNALQLTVVPFSSVISREVKSSHSNMVHRERATNSEHCSVPSTKSRYPLVYVIITLKSRPMM</sequence>
<reference evidence="2" key="1">
    <citation type="submission" date="2022-11" db="EMBL/GenBank/DDBJ databases">
        <title>Centuries of genome instability and evolution in soft-shell clam transmissible cancer (bioRxiv).</title>
        <authorList>
            <person name="Hart S.F.M."/>
            <person name="Yonemitsu M.A."/>
            <person name="Giersch R.M."/>
            <person name="Beal B.F."/>
            <person name="Arriagada G."/>
            <person name="Davis B.W."/>
            <person name="Ostrander E.A."/>
            <person name="Goff S.P."/>
            <person name="Metzger M.J."/>
        </authorList>
    </citation>
    <scope>NUCLEOTIDE SEQUENCE</scope>
    <source>
        <strain evidence="2">MELC-2E11</strain>
        <tissue evidence="2">Siphon/mantle</tissue>
    </source>
</reference>
<protein>
    <submittedName>
        <fullName evidence="2">Uncharacterized protein</fullName>
    </submittedName>
</protein>
<dbReference type="EMBL" id="CP111016">
    <property type="protein sequence ID" value="WAR05746.1"/>
    <property type="molecule type" value="Genomic_DNA"/>
</dbReference>
<proteinExistence type="predicted"/>
<dbReference type="Proteomes" id="UP001164746">
    <property type="component" value="Chromosome 5"/>
</dbReference>
<feature type="compositionally biased region" description="Basic and acidic residues" evidence="1">
    <location>
        <begin position="25"/>
        <end position="37"/>
    </location>
</feature>
<feature type="region of interest" description="Disordered" evidence="1">
    <location>
        <begin position="25"/>
        <end position="44"/>
    </location>
</feature>
<accession>A0ABY7EAS1</accession>